<protein>
    <submittedName>
        <fullName evidence="2">Uncharacterized protein</fullName>
    </submittedName>
</protein>
<gene>
    <name evidence="2" type="ORF">SAMN05421841_4190</name>
</gene>
<evidence type="ECO:0000313" key="3">
    <source>
        <dbReference type="Proteomes" id="UP000199469"/>
    </source>
</evidence>
<keyword evidence="1" id="KW-0472">Membrane</keyword>
<name>A0A1I0S3U1_9FLAO</name>
<proteinExistence type="predicted"/>
<feature type="transmembrane region" description="Helical" evidence="1">
    <location>
        <begin position="53"/>
        <end position="77"/>
    </location>
</feature>
<reference evidence="3" key="1">
    <citation type="submission" date="2016-10" db="EMBL/GenBank/DDBJ databases">
        <authorList>
            <person name="Varghese N."/>
            <person name="Submissions S."/>
        </authorList>
    </citation>
    <scope>NUCLEOTIDE SEQUENCE [LARGE SCALE GENOMIC DNA]</scope>
    <source>
        <strain evidence="3">DSM 17724</strain>
    </source>
</reference>
<evidence type="ECO:0000256" key="1">
    <source>
        <dbReference type="SAM" id="Phobius"/>
    </source>
</evidence>
<dbReference type="AlphaFoldDB" id="A0A1I0S3U1"/>
<accession>A0A1I0S3U1</accession>
<evidence type="ECO:0000313" key="2">
    <source>
        <dbReference type="EMBL" id="SEW49481.1"/>
    </source>
</evidence>
<dbReference type="EMBL" id="FOIU01000006">
    <property type="protein sequence ID" value="SEW49481.1"/>
    <property type="molecule type" value="Genomic_DNA"/>
</dbReference>
<keyword evidence="3" id="KW-1185">Reference proteome</keyword>
<dbReference type="STRING" id="356305.SAMN05421841_4190"/>
<keyword evidence="1" id="KW-1133">Transmembrane helix</keyword>
<feature type="transmembrane region" description="Helical" evidence="1">
    <location>
        <begin position="27"/>
        <end position="46"/>
    </location>
</feature>
<keyword evidence="1" id="KW-0812">Transmembrane</keyword>
<sequence length="78" mass="9157">MSILHDYLASDGKTQALHSFLELKYIYKYYLLIISLLSLAFIIFAYRKKENKGITFTAILSLFIGIASVFLEIWKWFI</sequence>
<dbReference type="Proteomes" id="UP000199469">
    <property type="component" value="Unassembled WGS sequence"/>
</dbReference>
<organism evidence="2 3">
    <name type="scientific">Chryseobacterium wanjuense</name>
    <dbReference type="NCBI Taxonomy" id="356305"/>
    <lineage>
        <taxon>Bacteria</taxon>
        <taxon>Pseudomonadati</taxon>
        <taxon>Bacteroidota</taxon>
        <taxon>Flavobacteriia</taxon>
        <taxon>Flavobacteriales</taxon>
        <taxon>Weeksellaceae</taxon>
        <taxon>Chryseobacterium group</taxon>
        <taxon>Chryseobacterium</taxon>
    </lineage>
</organism>